<dbReference type="OrthoDB" id="3295697at2"/>
<proteinExistence type="predicted"/>
<dbReference type="RefSeq" id="WP_146169586.1">
    <property type="nucleotide sequence ID" value="NZ_BOMO01000145.1"/>
</dbReference>
<protein>
    <submittedName>
        <fullName evidence="1">Uncharacterized protein</fullName>
    </submittedName>
</protein>
<sequence>MGHVLARLAGFGMVLVPHWPYAFERDGDDIRVTRWTPSGPLHAVLQPGREVDGGEVFDVADGPELPYWTIETSVFRTRWPAGFVLESPSDESDATPFYLLGPGTSMIFTQGPVPRGRLAGPGALVAPGQTVLRRSTIGEGAEAVELGYRHEGEQWWQCHWTIPYRGDRTVVVTAQAPEAGWEQAAEAAEAVVTSFEDMHPQQARSPGGATA</sequence>
<name>A0A2T0JRS3_9ACTN</name>
<organism evidence="1 2">
    <name type="scientific">Actinoplanes italicus</name>
    <dbReference type="NCBI Taxonomy" id="113567"/>
    <lineage>
        <taxon>Bacteria</taxon>
        <taxon>Bacillati</taxon>
        <taxon>Actinomycetota</taxon>
        <taxon>Actinomycetes</taxon>
        <taxon>Micromonosporales</taxon>
        <taxon>Micromonosporaceae</taxon>
        <taxon>Actinoplanes</taxon>
    </lineage>
</organism>
<evidence type="ECO:0000313" key="2">
    <source>
        <dbReference type="Proteomes" id="UP000239415"/>
    </source>
</evidence>
<comment type="caution">
    <text evidence="1">The sequence shown here is derived from an EMBL/GenBank/DDBJ whole genome shotgun (WGS) entry which is preliminary data.</text>
</comment>
<gene>
    <name evidence="1" type="ORF">CLV67_1346</name>
</gene>
<dbReference type="AlphaFoldDB" id="A0A2T0JRS3"/>
<evidence type="ECO:0000313" key="1">
    <source>
        <dbReference type="EMBL" id="PRX10122.1"/>
    </source>
</evidence>
<keyword evidence="2" id="KW-1185">Reference proteome</keyword>
<accession>A0A2T0JRS3</accession>
<reference evidence="1 2" key="1">
    <citation type="submission" date="2018-03" db="EMBL/GenBank/DDBJ databases">
        <title>Genomic Encyclopedia of Archaeal and Bacterial Type Strains, Phase II (KMG-II): from individual species to whole genera.</title>
        <authorList>
            <person name="Goeker M."/>
        </authorList>
    </citation>
    <scope>NUCLEOTIDE SEQUENCE [LARGE SCALE GENOMIC DNA]</scope>
    <source>
        <strain evidence="1 2">DSM 43146</strain>
    </source>
</reference>
<dbReference type="Proteomes" id="UP000239415">
    <property type="component" value="Unassembled WGS sequence"/>
</dbReference>
<dbReference type="EMBL" id="PVMZ01000034">
    <property type="protein sequence ID" value="PRX10122.1"/>
    <property type="molecule type" value="Genomic_DNA"/>
</dbReference>